<keyword evidence="4" id="KW-0378">Hydrolase</keyword>
<dbReference type="STRING" id="1110509.Mhar_1138"/>
<evidence type="ECO:0000313" key="8">
    <source>
        <dbReference type="EMBL" id="AET64506.1"/>
    </source>
</evidence>
<dbReference type="InterPro" id="IPR001932">
    <property type="entry name" value="PPM-type_phosphatase-like_dom"/>
</dbReference>
<keyword evidence="6" id="KW-0472">Membrane</keyword>
<evidence type="ECO:0000259" key="7">
    <source>
        <dbReference type="PROSITE" id="PS50885"/>
    </source>
</evidence>
<evidence type="ECO:0000313" key="9">
    <source>
        <dbReference type="Proteomes" id="UP000005877"/>
    </source>
</evidence>
<dbReference type="SUPFAM" id="SSF103190">
    <property type="entry name" value="Sensory domain-like"/>
    <property type="match status" value="1"/>
</dbReference>
<dbReference type="KEGG" id="mhi:Mhar_1138"/>
<dbReference type="GO" id="GO:0005886">
    <property type="term" value="C:plasma membrane"/>
    <property type="evidence" value="ECO:0007669"/>
    <property type="project" value="UniProtKB-SubCell"/>
</dbReference>
<dbReference type="InterPro" id="IPR036457">
    <property type="entry name" value="PPM-type-like_dom_sf"/>
</dbReference>
<dbReference type="Pfam" id="PF02743">
    <property type="entry name" value="dCache_1"/>
    <property type="match status" value="1"/>
</dbReference>
<dbReference type="SMART" id="SM00331">
    <property type="entry name" value="PP2C_SIG"/>
    <property type="match status" value="1"/>
</dbReference>
<dbReference type="OrthoDB" id="110858at2157"/>
<organism evidence="8 9">
    <name type="scientific">Methanothrix harundinacea (strain 6Ac)</name>
    <name type="common">Methanosaeta harundinacea</name>
    <dbReference type="NCBI Taxonomy" id="1110509"/>
    <lineage>
        <taxon>Archaea</taxon>
        <taxon>Methanobacteriati</taxon>
        <taxon>Methanobacteriota</taxon>
        <taxon>Stenosarchaea group</taxon>
        <taxon>Methanomicrobia</taxon>
        <taxon>Methanotrichales</taxon>
        <taxon>Methanotrichaceae</taxon>
        <taxon>Methanothrix</taxon>
    </lineage>
</organism>
<dbReference type="InterPro" id="IPR033479">
    <property type="entry name" value="dCache_1"/>
</dbReference>
<dbReference type="PATRIC" id="fig|1110509.7.peg.1264"/>
<dbReference type="GO" id="GO:0016791">
    <property type="term" value="F:phosphatase activity"/>
    <property type="evidence" value="ECO:0007669"/>
    <property type="project" value="TreeGrafter"/>
</dbReference>
<keyword evidence="5" id="KW-1133">Transmembrane helix</keyword>
<protein>
    <submittedName>
        <fullName evidence="8">Stage II sporulation SpoIIE family protein</fullName>
    </submittedName>
</protein>
<dbReference type="HOGENOM" id="CLU_402073_0_0_2"/>
<dbReference type="InterPro" id="IPR029151">
    <property type="entry name" value="Sensor-like_sf"/>
</dbReference>
<dbReference type="Proteomes" id="UP000005877">
    <property type="component" value="Chromosome"/>
</dbReference>
<dbReference type="RefSeq" id="WP_014586691.1">
    <property type="nucleotide sequence ID" value="NC_017527.1"/>
</dbReference>
<keyword evidence="9" id="KW-1185">Reference proteome</keyword>
<evidence type="ECO:0000256" key="3">
    <source>
        <dbReference type="ARBA" id="ARBA00022692"/>
    </source>
</evidence>
<gene>
    <name evidence="8" type="ordered locus">Mhar_1138</name>
</gene>
<keyword evidence="3" id="KW-0812">Transmembrane</keyword>
<name>G7WMU1_METH6</name>
<feature type="domain" description="HAMP" evidence="7">
    <location>
        <begin position="367"/>
        <end position="413"/>
    </location>
</feature>
<evidence type="ECO:0000256" key="6">
    <source>
        <dbReference type="ARBA" id="ARBA00023136"/>
    </source>
</evidence>
<evidence type="ECO:0000256" key="4">
    <source>
        <dbReference type="ARBA" id="ARBA00022801"/>
    </source>
</evidence>
<dbReference type="Gene3D" id="3.60.40.10">
    <property type="entry name" value="PPM-type phosphatase domain"/>
    <property type="match status" value="1"/>
</dbReference>
<evidence type="ECO:0000256" key="2">
    <source>
        <dbReference type="ARBA" id="ARBA00022475"/>
    </source>
</evidence>
<dbReference type="PANTHER" id="PTHR43156:SF2">
    <property type="entry name" value="STAGE II SPORULATION PROTEIN E"/>
    <property type="match status" value="1"/>
</dbReference>
<proteinExistence type="predicted"/>
<sequence length="665" mass="70430">MRGISGMARLSWQLLTLILLAQLVVPAAMGAASTIAGDGARVGGTDVNGSSAVKAPGEAVAAGIWIAPDGDWEKVTEDMKETLQSLAGPSRVLRIMVQEEEDLIEQGYIGTSDGVLVLWPDVTETLQLIAPFDFRERPWYLEAARAGDTIWTKPYQSQTTGDISITCATPISAEGNLSGVVGMDVSLAEMDLDLANFSSGYPFLLDGQGAVVMKPPTPEGFLWDEILEPGSLLDSKNPELAELAEAMVRGEEGTAFVRLDKGSARIVYAPLPSVGWSLGVASGDQELAAAKASAYDQLFRCISGHTEILALETGEALRGESFGMGISLREGGPGPSRPMALGAAAISLLLGAIIGWWAGRRASDPVLEAVARGLEEVGRGDLEARIAGDGSRGARRLAEAFDEMALGLKDRIAESEERSLAAGRSEKAGEVIAEVQRLLIPERVPQIEGFEVAILALAEGRECCHFYDGFEMEGGKAMVVLAEVSGKGLSAAMAAAVTRSHIRAAARRLGDPAKALRETNQNLVGNVRNGMVVSCFCGILDLSSHALSYANAGHVPPFIVSSDGFVDTLVGGAIAMGALDHIDLEMEGWMIDPGDVLVIYNDGLIEVEDGDGERFGTESLITLVKENREKPAQQIAKDLERRIEDHMGGVRGRPDAVAVIVKRSG</sequence>
<keyword evidence="2" id="KW-1003">Cell membrane</keyword>
<evidence type="ECO:0000256" key="1">
    <source>
        <dbReference type="ARBA" id="ARBA00004651"/>
    </source>
</evidence>
<dbReference type="Gene3D" id="3.30.450.20">
    <property type="entry name" value="PAS domain"/>
    <property type="match status" value="2"/>
</dbReference>
<dbReference type="Gene3D" id="6.10.340.10">
    <property type="match status" value="1"/>
</dbReference>
<dbReference type="GO" id="GO:0007165">
    <property type="term" value="P:signal transduction"/>
    <property type="evidence" value="ECO:0007669"/>
    <property type="project" value="InterPro"/>
</dbReference>
<dbReference type="GeneID" id="12510307"/>
<comment type="subcellular location">
    <subcellularLocation>
        <location evidence="1">Cell membrane</location>
        <topology evidence="1">Multi-pass membrane protein</topology>
    </subcellularLocation>
</comment>
<evidence type="ECO:0000256" key="5">
    <source>
        <dbReference type="ARBA" id="ARBA00022989"/>
    </source>
</evidence>
<dbReference type="InterPro" id="IPR052016">
    <property type="entry name" value="Bact_Sigma-Reg"/>
</dbReference>
<dbReference type="Pfam" id="PF07228">
    <property type="entry name" value="SpoIIE"/>
    <property type="match status" value="1"/>
</dbReference>
<dbReference type="EMBL" id="CP003117">
    <property type="protein sequence ID" value="AET64506.1"/>
    <property type="molecule type" value="Genomic_DNA"/>
</dbReference>
<dbReference type="AlphaFoldDB" id="G7WMU1"/>
<accession>G7WMU1</accession>
<dbReference type="CDD" id="cd12913">
    <property type="entry name" value="PDC1_MCP_like"/>
    <property type="match status" value="1"/>
</dbReference>
<dbReference type="CDD" id="cd06225">
    <property type="entry name" value="HAMP"/>
    <property type="match status" value="1"/>
</dbReference>
<dbReference type="PROSITE" id="PS50885">
    <property type="entry name" value="HAMP"/>
    <property type="match status" value="1"/>
</dbReference>
<reference evidence="8 9" key="1">
    <citation type="journal article" date="2012" name="PLoS ONE">
        <title>The genome characteristics and predicted function of methyl-group oxidation pathway in the obligate aceticlastic methanogens, Methanosaeta spp.</title>
        <authorList>
            <person name="Zhu J."/>
            <person name="Zheng H."/>
            <person name="Ai G."/>
            <person name="Zhang G."/>
            <person name="Liu D."/>
            <person name="Liu X."/>
            <person name="Dong X."/>
        </authorList>
    </citation>
    <scope>NUCLEOTIDE SEQUENCE [LARGE SCALE GENOMIC DNA]</scope>
    <source>
        <strain evidence="8 9">6Ac</strain>
    </source>
</reference>
<dbReference type="PANTHER" id="PTHR43156">
    <property type="entry name" value="STAGE II SPORULATION PROTEIN E-RELATED"/>
    <property type="match status" value="1"/>
</dbReference>
<dbReference type="InterPro" id="IPR003660">
    <property type="entry name" value="HAMP_dom"/>
</dbReference>